<sequence>MLSLQPLLIALAGLSAAAVVPQDVRRHDVVAPTMASLPVQTQSARGPPQPAAVTPTVSLPVACDYTYCDGSSSWCFYWGGVTSYDMSRGPVPGETRIKLGPCGATVTSTAAATRQPRHT</sequence>
<evidence type="ECO:0000313" key="2">
    <source>
        <dbReference type="EMBL" id="KAJ6446323.1"/>
    </source>
</evidence>
<dbReference type="EMBL" id="JAQHRD010000001">
    <property type="protein sequence ID" value="KAJ6446323.1"/>
    <property type="molecule type" value="Genomic_DNA"/>
</dbReference>
<reference evidence="2" key="1">
    <citation type="submission" date="2023-01" db="EMBL/GenBank/DDBJ databases">
        <title>The growth and conidiation of Purpureocillium lavendulum are regulated by nitrogen source and histone H3K14 acetylation.</title>
        <authorList>
            <person name="Tang P."/>
            <person name="Han J."/>
            <person name="Zhang C."/>
            <person name="Tang P."/>
            <person name="Qi F."/>
            <person name="Zhang K."/>
            <person name="Liang L."/>
        </authorList>
    </citation>
    <scope>NUCLEOTIDE SEQUENCE</scope>
    <source>
        <strain evidence="2">YMF1.00683</strain>
    </source>
</reference>
<name>A0AB34G3N9_9HYPO</name>
<organism evidence="2 3">
    <name type="scientific">Purpureocillium lavendulum</name>
    <dbReference type="NCBI Taxonomy" id="1247861"/>
    <lineage>
        <taxon>Eukaryota</taxon>
        <taxon>Fungi</taxon>
        <taxon>Dikarya</taxon>
        <taxon>Ascomycota</taxon>
        <taxon>Pezizomycotina</taxon>
        <taxon>Sordariomycetes</taxon>
        <taxon>Hypocreomycetidae</taxon>
        <taxon>Hypocreales</taxon>
        <taxon>Ophiocordycipitaceae</taxon>
        <taxon>Purpureocillium</taxon>
    </lineage>
</organism>
<keyword evidence="3" id="KW-1185">Reference proteome</keyword>
<accession>A0AB34G3N9</accession>
<comment type="caution">
    <text evidence="2">The sequence shown here is derived from an EMBL/GenBank/DDBJ whole genome shotgun (WGS) entry which is preliminary data.</text>
</comment>
<feature type="chain" id="PRO_5044248247" evidence="1">
    <location>
        <begin position="18"/>
        <end position="119"/>
    </location>
</feature>
<feature type="signal peptide" evidence="1">
    <location>
        <begin position="1"/>
        <end position="17"/>
    </location>
</feature>
<dbReference type="Proteomes" id="UP001163105">
    <property type="component" value="Unassembled WGS sequence"/>
</dbReference>
<gene>
    <name evidence="2" type="ORF">O9K51_01096</name>
</gene>
<evidence type="ECO:0000256" key="1">
    <source>
        <dbReference type="SAM" id="SignalP"/>
    </source>
</evidence>
<proteinExistence type="predicted"/>
<keyword evidence="1" id="KW-0732">Signal</keyword>
<protein>
    <submittedName>
        <fullName evidence="2">Multidrug resistance protein 1</fullName>
    </submittedName>
</protein>
<evidence type="ECO:0000313" key="3">
    <source>
        <dbReference type="Proteomes" id="UP001163105"/>
    </source>
</evidence>
<dbReference type="AlphaFoldDB" id="A0AB34G3N9"/>